<gene>
    <name evidence="1" type="ORF">GPM918_LOCUS31652</name>
    <name evidence="2" type="ORF">SRO942_LOCUS32300</name>
</gene>
<dbReference type="Proteomes" id="UP000681722">
    <property type="component" value="Unassembled WGS sequence"/>
</dbReference>
<comment type="caution">
    <text evidence="1">The sequence shown here is derived from an EMBL/GenBank/DDBJ whole genome shotgun (WGS) entry which is preliminary data.</text>
</comment>
<organism evidence="1 3">
    <name type="scientific">Didymodactylos carnosus</name>
    <dbReference type="NCBI Taxonomy" id="1234261"/>
    <lineage>
        <taxon>Eukaryota</taxon>
        <taxon>Metazoa</taxon>
        <taxon>Spiralia</taxon>
        <taxon>Gnathifera</taxon>
        <taxon>Rotifera</taxon>
        <taxon>Eurotatoria</taxon>
        <taxon>Bdelloidea</taxon>
        <taxon>Philodinida</taxon>
        <taxon>Philodinidae</taxon>
        <taxon>Didymodactylos</taxon>
    </lineage>
</organism>
<dbReference type="EMBL" id="CAJOBC010073140">
    <property type="protein sequence ID" value="CAF4249550.1"/>
    <property type="molecule type" value="Genomic_DNA"/>
</dbReference>
<proteinExistence type="predicted"/>
<evidence type="ECO:0000313" key="2">
    <source>
        <dbReference type="EMBL" id="CAF4249550.1"/>
    </source>
</evidence>
<sequence length="112" mass="12470">VNSILHSLSPPPLPSAATSCLIRVQVENLPPPAQNWIALDDELFKSIAAELHPNTSILWLKDIWQNNTNKTKFQILSEYERSEGLDKENDDVSSIITPVNKESSSTLEPCCL</sequence>
<protein>
    <submittedName>
        <fullName evidence="1">Uncharacterized protein</fullName>
    </submittedName>
</protein>
<dbReference type="AlphaFoldDB" id="A0A815ILZ1"/>
<reference evidence="1" key="1">
    <citation type="submission" date="2021-02" db="EMBL/GenBank/DDBJ databases">
        <authorList>
            <person name="Nowell W R."/>
        </authorList>
    </citation>
    <scope>NUCLEOTIDE SEQUENCE</scope>
</reference>
<dbReference type="EMBL" id="CAJNOQ010015695">
    <property type="protein sequence ID" value="CAF1366736.1"/>
    <property type="molecule type" value="Genomic_DNA"/>
</dbReference>
<accession>A0A815ILZ1</accession>
<dbReference type="Proteomes" id="UP000663829">
    <property type="component" value="Unassembled WGS sequence"/>
</dbReference>
<evidence type="ECO:0000313" key="3">
    <source>
        <dbReference type="Proteomes" id="UP000663829"/>
    </source>
</evidence>
<name>A0A815ILZ1_9BILA</name>
<keyword evidence="3" id="KW-1185">Reference proteome</keyword>
<evidence type="ECO:0000313" key="1">
    <source>
        <dbReference type="EMBL" id="CAF1366736.1"/>
    </source>
</evidence>
<feature type="non-terminal residue" evidence="1">
    <location>
        <position position="1"/>
    </location>
</feature>